<dbReference type="InterPro" id="IPR036050">
    <property type="entry name" value="Regulatory_protein_E2_N"/>
</dbReference>
<feature type="compositionally biased region" description="Polar residues" evidence="13">
    <location>
        <begin position="223"/>
        <end position="241"/>
    </location>
</feature>
<dbReference type="SUPFAM" id="SSF51332">
    <property type="entry name" value="E2 regulatory, transactivation domain"/>
    <property type="match status" value="1"/>
</dbReference>
<evidence type="ECO:0000256" key="7">
    <source>
        <dbReference type="ARBA" id="ARBA00022705"/>
    </source>
</evidence>
<dbReference type="GO" id="GO:0042025">
    <property type="term" value="C:host cell nucleus"/>
    <property type="evidence" value="ECO:0007669"/>
    <property type="project" value="UniProtKB-SubCell"/>
</dbReference>
<dbReference type="Gene3D" id="1.10.287.30">
    <property type="entry name" value="E2 (early) protein, N terminal domain, subdomain 1"/>
    <property type="match status" value="1"/>
</dbReference>
<keyword evidence="9 12" id="KW-0238">DNA-binding</keyword>
<feature type="region of interest" description="Disordered" evidence="13">
    <location>
        <begin position="198"/>
        <end position="307"/>
    </location>
</feature>
<dbReference type="InterPro" id="IPR033668">
    <property type="entry name" value="Reg_prot_E2"/>
</dbReference>
<reference evidence="16" key="1">
    <citation type="journal article" date="2018" name="Nat. Med.">
        <title>Expanded skin virome in DOCK8-deficient patients.</title>
        <authorList>
            <consortium name="NISC Comparative Sequencing Program"/>
            <person name="Tirosh O."/>
            <person name="Conlan S."/>
            <person name="Deming C."/>
            <person name="Lee-Lin S.Q."/>
            <person name="Huang X."/>
            <person name="Su H.C."/>
            <person name="Freeman A.F."/>
            <person name="Segre J.A."/>
            <person name="Kong H.H."/>
        </authorList>
    </citation>
    <scope>NUCLEOTIDE SEQUENCE</scope>
    <source>
        <strain evidence="16">HPV-mSK_085</strain>
    </source>
</reference>
<keyword evidence="7 12" id="KW-0235">DNA replication</keyword>
<evidence type="ECO:0000256" key="5">
    <source>
        <dbReference type="ARBA" id="ARBA00022553"/>
    </source>
</evidence>
<dbReference type="GO" id="GO:0006351">
    <property type="term" value="P:DNA-templated transcription"/>
    <property type="evidence" value="ECO:0007669"/>
    <property type="project" value="UniProtKB-UniRule"/>
</dbReference>
<dbReference type="GO" id="GO:0003677">
    <property type="term" value="F:DNA binding"/>
    <property type="evidence" value="ECO:0007669"/>
    <property type="project" value="UniProtKB-UniRule"/>
</dbReference>
<dbReference type="InterPro" id="IPR012677">
    <property type="entry name" value="Nucleotide-bd_a/b_plait_sf"/>
</dbReference>
<evidence type="ECO:0000256" key="12">
    <source>
        <dbReference type="HAMAP-Rule" id="MF_04001"/>
    </source>
</evidence>
<comment type="subunit">
    <text evidence="12">Binds DNA as homodimer. Interacts with protein E1; this interaction greatly increases E1 DNA-binding activity. Interacts with protein L1; this interaction enhances E2-dependent replication and transcription activation. Interacts with protein L2; this interaction inhibits E2 transcriptional activity but not DNA replication function E2. Interacts with protein E7; this interaction inhibits E7 oncogenic activity. Interacts with host TAF1; this interaction modulates E2-dependent transcriptional regulation. Interacts with host BRD4; this interaction mediates E2 transcriptional activation function. Additionally, the interaction with host BRD4 on mitotic chromosomes mediates tethering of the viral genome. Interacts with host TOPBP1; this interaction is required for optimal viral DNA replication.</text>
</comment>
<comment type="PTM">
    <text evidence="12">Sumoylation plays a regulatory role in E2 transcriptional activity.</text>
</comment>
<organism evidence="16">
    <name type="scientific">Human papillomavirus</name>
    <dbReference type="NCBI Taxonomy" id="10566"/>
    <lineage>
        <taxon>Viruses</taxon>
        <taxon>Monodnaviria</taxon>
        <taxon>Shotokuvirae</taxon>
        <taxon>Cossaviricota</taxon>
        <taxon>Papovaviricetes</taxon>
        <taxon>Zurhausenvirales</taxon>
        <taxon>Papillomaviridae</taxon>
    </lineage>
</organism>
<feature type="domain" description="Papillomavirus E2 N-terminal" evidence="14">
    <location>
        <begin position="5"/>
        <end position="200"/>
    </location>
</feature>
<evidence type="ECO:0000259" key="14">
    <source>
        <dbReference type="Pfam" id="PF00508"/>
    </source>
</evidence>
<dbReference type="Gene3D" id="3.30.70.330">
    <property type="match status" value="1"/>
</dbReference>
<keyword evidence="3 12" id="KW-0678">Repressor</keyword>
<evidence type="ECO:0000256" key="9">
    <source>
        <dbReference type="ARBA" id="ARBA00023125"/>
    </source>
</evidence>
<comment type="subcellular location">
    <subcellularLocation>
        <location evidence="1 12">Host nucleus</location>
    </subcellularLocation>
</comment>
<dbReference type="InterPro" id="IPR042503">
    <property type="entry name" value="Regulatory_protein_E2_N_1"/>
</dbReference>
<keyword evidence="10 12" id="KW-0010">Activator</keyword>
<evidence type="ECO:0000256" key="6">
    <source>
        <dbReference type="ARBA" id="ARBA00022562"/>
    </source>
</evidence>
<keyword evidence="12" id="KW-1017">Isopeptide bond</keyword>
<evidence type="ECO:0000256" key="3">
    <source>
        <dbReference type="ARBA" id="ARBA00022491"/>
    </source>
</evidence>
<dbReference type="GO" id="GO:0039693">
    <property type="term" value="P:viral DNA genome replication"/>
    <property type="evidence" value="ECO:0007669"/>
    <property type="project" value="UniProtKB-UniRule"/>
</dbReference>
<protein>
    <recommendedName>
        <fullName evidence="12">Regulatory protein E2</fullName>
    </recommendedName>
</protein>
<evidence type="ECO:0000256" key="13">
    <source>
        <dbReference type="SAM" id="MobiDB-lite"/>
    </source>
</evidence>
<feature type="domain" description="Papillomavirus E2 C-terminal" evidence="15">
    <location>
        <begin position="328"/>
        <end position="401"/>
    </location>
</feature>
<dbReference type="GO" id="GO:0003700">
    <property type="term" value="F:DNA-binding transcription factor activity"/>
    <property type="evidence" value="ECO:0007669"/>
    <property type="project" value="UniProtKB-UniRule"/>
</dbReference>
<comment type="similarity">
    <text evidence="12">Belongs to the papillomaviridae E2 protein family.</text>
</comment>
<feature type="cross-link" description="Glycyl lysine isopeptide (Lys-Gly) (interchain with G-Cter in SUMO)" evidence="12">
    <location>
        <position position="333"/>
    </location>
</feature>
<dbReference type="EMBL" id="MH777228">
    <property type="protein sequence ID" value="AYA93848.1"/>
    <property type="molecule type" value="Genomic_DNA"/>
</dbReference>
<evidence type="ECO:0000256" key="11">
    <source>
        <dbReference type="ARBA" id="ARBA00023163"/>
    </source>
</evidence>
<dbReference type="GO" id="GO:0006275">
    <property type="term" value="P:regulation of DNA replication"/>
    <property type="evidence" value="ECO:0007669"/>
    <property type="project" value="UniProtKB-UniRule"/>
</dbReference>
<evidence type="ECO:0000256" key="10">
    <source>
        <dbReference type="ARBA" id="ARBA00023159"/>
    </source>
</evidence>
<dbReference type="InterPro" id="IPR035975">
    <property type="entry name" value="E2/EBNA1_C_sf"/>
</dbReference>
<feature type="region of interest" description="DNA-binding domain" evidence="12">
    <location>
        <begin position="326"/>
        <end position="408"/>
    </location>
</feature>
<dbReference type="Pfam" id="PF00508">
    <property type="entry name" value="PPV_E2_N"/>
    <property type="match status" value="1"/>
</dbReference>
<dbReference type="SUPFAM" id="SSF54957">
    <property type="entry name" value="Viral DNA-binding domain"/>
    <property type="match status" value="1"/>
</dbReference>
<dbReference type="HAMAP" id="MF_04001">
    <property type="entry name" value="PPV_E2"/>
    <property type="match status" value="1"/>
</dbReference>
<dbReference type="GO" id="GO:0000166">
    <property type="term" value="F:nucleotide binding"/>
    <property type="evidence" value="ECO:0007669"/>
    <property type="project" value="UniProtKB-UniRule"/>
</dbReference>
<keyword evidence="6 12" id="KW-1048">Host nucleus</keyword>
<evidence type="ECO:0000256" key="1">
    <source>
        <dbReference type="ARBA" id="ARBA00004147"/>
    </source>
</evidence>
<dbReference type="Pfam" id="PF00511">
    <property type="entry name" value="PPV_E2_C"/>
    <property type="match status" value="1"/>
</dbReference>
<comment type="caution">
    <text evidence="12">Lacks conserved residue(s) required for the propagation of feature annotation.</text>
</comment>
<keyword evidence="12" id="KW-0832">Ubl conjugation</keyword>
<dbReference type="Gene3D" id="2.170.200.10">
    <property type="entry name" value="Papillomavirus E2 early protein domain"/>
    <property type="match status" value="1"/>
</dbReference>
<dbReference type="GO" id="GO:0006260">
    <property type="term" value="P:DNA replication"/>
    <property type="evidence" value="ECO:0007669"/>
    <property type="project" value="UniProtKB-KW"/>
</dbReference>
<keyword evidence="8 12" id="KW-0805">Transcription regulation</keyword>
<evidence type="ECO:0000256" key="2">
    <source>
        <dbReference type="ARBA" id="ARBA00007794"/>
    </source>
</evidence>
<gene>
    <name evidence="12" type="primary">E2</name>
</gene>
<evidence type="ECO:0000313" key="16">
    <source>
        <dbReference type="EMBL" id="AYA93848.1"/>
    </source>
</evidence>
<comment type="PTM">
    <text evidence="12">Phosphorylated.</text>
</comment>
<feature type="compositionally biased region" description="Polar residues" evidence="13">
    <location>
        <begin position="198"/>
        <end position="208"/>
    </location>
</feature>
<proteinExistence type="inferred from homology"/>
<keyword evidence="11 12" id="KW-0804">Transcription</keyword>
<dbReference type="InterPro" id="IPR000427">
    <property type="entry name" value="Papillomavirus_E2_C"/>
</dbReference>
<dbReference type="InterPro" id="IPR042504">
    <property type="entry name" value="Regulatory_protein_E2_N_2"/>
</dbReference>
<evidence type="ECO:0000256" key="8">
    <source>
        <dbReference type="ARBA" id="ARBA00023015"/>
    </source>
</evidence>
<dbReference type="InterPro" id="IPR001866">
    <property type="entry name" value="PPV_E2_N"/>
</dbReference>
<keyword evidence="5 12" id="KW-0597">Phosphoprotein</keyword>
<keyword evidence="4 12" id="KW-0244">Early protein</keyword>
<sequence length="408" mass="46664">MNQSDLRERLSALQNALMTLYENDPTDLKSQIEHYMLQRKEAVLQYYARKEGYKSLGLQPLPSLVVSEHNAKESIRMMLYLKSLEKSMYAKETWTLTETSRELFNTPPKNCFKKGGYEVTVWFDNDPDNAFPYPNWSYIYYQSEDDVWHKTAGLVDENGLYYEDIKNERVYFVLFEEKAQLYSKTGHWTVNFKNQQLSSSVISSTRRQPSPLPIETEGHSNGAGPSSSYTTRNAFSNSSQNTDRRRKTPDKETSPSSTTRTPERRRRRGDQQQGESAPKRKRGGGAAGAGSRQSYSPTAGEVGTSRRLVTETGLSRLARLQKEARDPPVLIVKGPANTLKCFRYRCYSKVHKPFTQISTVWHWVCNDQQMASGRILVAFDTVKQRELFLDTITIPKGSSYDFGTLNSL</sequence>
<comment type="function">
    <text evidence="12">Plays a role in the initiation of viral DNA replication. A dimer of E2 interacts with a dimer of E1 in order to improve specificity of E1 DNA binding activity. Once the complex recognizes and binds DNA at specific sites, the E2 dimer is removed from DNA. E2 also regulates viral transcription through binding to the E2RE response element (5'-ACCNNNNNNGGT-3') present in multiple copies in the regulatory regions of the viral genome. Activates or represses transcription depending on E2RE's position with regards to proximal promoter elements including the TATA-box. Repression occurs by sterically hindering the assembly of the transcription initiation complex.</text>
</comment>
<evidence type="ECO:0000256" key="4">
    <source>
        <dbReference type="ARBA" id="ARBA00022518"/>
    </source>
</evidence>
<comment type="similarity">
    <text evidence="2">Belongs to the papillomaviridae E8^E2C protein family.</text>
</comment>
<accession>A0A385PJR4</accession>
<name>A0A385PJR4_9PAPI</name>
<evidence type="ECO:0000259" key="15">
    <source>
        <dbReference type="Pfam" id="PF00511"/>
    </source>
</evidence>